<organism evidence="1 2">
    <name type="scientific">Acinetobacter marinus</name>
    <dbReference type="NCBI Taxonomy" id="281375"/>
    <lineage>
        <taxon>Bacteria</taxon>
        <taxon>Pseudomonadati</taxon>
        <taxon>Pseudomonadota</taxon>
        <taxon>Gammaproteobacteria</taxon>
        <taxon>Moraxellales</taxon>
        <taxon>Moraxellaceae</taxon>
        <taxon>Acinetobacter</taxon>
    </lineage>
</organism>
<gene>
    <name evidence="1" type="ORF">SAMN05421749_11043</name>
</gene>
<dbReference type="OrthoDB" id="6992731at2"/>
<reference evidence="2" key="1">
    <citation type="submission" date="2016-09" db="EMBL/GenBank/DDBJ databases">
        <authorList>
            <person name="Varghese N."/>
            <person name="Submissions S."/>
        </authorList>
    </citation>
    <scope>NUCLEOTIDE SEQUENCE [LARGE SCALE GENOMIC DNA]</scope>
    <source>
        <strain evidence="2">ANC 3699</strain>
    </source>
</reference>
<evidence type="ECO:0000313" key="2">
    <source>
        <dbReference type="Proteomes" id="UP000242317"/>
    </source>
</evidence>
<keyword evidence="2" id="KW-1185">Reference proteome</keyword>
<evidence type="ECO:0000313" key="1">
    <source>
        <dbReference type="EMBL" id="SDC68948.1"/>
    </source>
</evidence>
<sequence length="299" mass="34321">MAHLLDLCAQLPISQIEDVQFPNYLLGCFRRKSISFFNGLTDEETIVYWFQSRTFSIDLRLSDGQDTPICERQAWIGDTLWDDQQQLLSWHIDQGYQTRTQWPEPAKLYPIGNAVLEFSPSNAYVEDWRQQIKTTQPVSLLGLRLKYVKHVETGVQHMMDGGLIVCGDTLVFCRSRLPDQQQKCAQYSDLQLALNAGNLSEQDINSYLLSIALQDGSIAHSTQDQQVGQSIALDHFELLDTGMLKQHSEIAGIAYDFYFELDLYLPVFHPLQSTTTTAQTERWMDQEQLHLRHHATVVH</sequence>
<proteinExistence type="predicted"/>
<protein>
    <submittedName>
        <fullName evidence="1">Uncharacterized protein</fullName>
    </submittedName>
</protein>
<accession>A0A1G6NMI9</accession>
<dbReference type="EMBL" id="FMYK01000010">
    <property type="protein sequence ID" value="SDC68948.1"/>
    <property type="molecule type" value="Genomic_DNA"/>
</dbReference>
<name>A0A1G6NMI9_9GAMM</name>
<dbReference type="AlphaFoldDB" id="A0A1G6NMI9"/>
<dbReference type="RefSeq" id="WP_092621268.1">
    <property type="nucleotide sequence ID" value="NZ_FMYK01000010.1"/>
</dbReference>
<dbReference type="Proteomes" id="UP000242317">
    <property type="component" value="Unassembled WGS sequence"/>
</dbReference>